<dbReference type="EMBL" id="CP027668">
    <property type="protein sequence ID" value="AVO47166.1"/>
    <property type="molecule type" value="Genomic_DNA"/>
</dbReference>
<sequence>MRTATGETGGRVGRHEADEAVGDKGSIALLTPDRPMTARRLLTCLALLTTLVCPAGARELGQAPQLRILGFSADGRYFGFEQQGGDGVNEKGAFALDVVDATTGRSARGFPRGVTQVAWDSEASDPRRTAMRGFRFSEDDEASASTAAVRRWARGVTQAPLRALRLTDPGRRLGGQALTDLTETSGPVRVMAEPDIIGTHPGTAMKYTVTARMPVPEDPDLACRERATGEAHTLTVTLKPEIPSWDPEAATRAPKAFRERSVALPFILPPKTCLHQVRVTDVYRSENGRSIAVVMAVTFDVGFTDSAEYHATIFALGED</sequence>
<dbReference type="AlphaFoldDB" id="A0A2S0NGJ9"/>
<evidence type="ECO:0000313" key="2">
    <source>
        <dbReference type="Proteomes" id="UP000237889"/>
    </source>
</evidence>
<accession>A0A2S0NGJ9</accession>
<evidence type="ECO:0008006" key="3">
    <source>
        <dbReference type="Google" id="ProtNLM"/>
    </source>
</evidence>
<evidence type="ECO:0000313" key="1">
    <source>
        <dbReference type="EMBL" id="AVO47166.1"/>
    </source>
</evidence>
<protein>
    <recommendedName>
        <fullName evidence="3">DUF2259 domain-containing protein</fullName>
    </recommendedName>
</protein>
<dbReference type="KEGG" id="phr:C6569_20125"/>
<keyword evidence="2" id="KW-1185">Reference proteome</keyword>
<organism evidence="1 2">
    <name type="scientific">Phreatobacter cathodiphilus</name>
    <dbReference type="NCBI Taxonomy" id="1868589"/>
    <lineage>
        <taxon>Bacteria</taxon>
        <taxon>Pseudomonadati</taxon>
        <taxon>Pseudomonadota</taxon>
        <taxon>Alphaproteobacteria</taxon>
        <taxon>Hyphomicrobiales</taxon>
        <taxon>Phreatobacteraceae</taxon>
        <taxon>Phreatobacter</taxon>
    </lineage>
</organism>
<dbReference type="Proteomes" id="UP000237889">
    <property type="component" value="Chromosome"/>
</dbReference>
<name>A0A2S0NGJ9_9HYPH</name>
<proteinExistence type="predicted"/>
<gene>
    <name evidence="1" type="ORF">C6569_20125</name>
</gene>
<reference evidence="1 2" key="1">
    <citation type="submission" date="2018-03" db="EMBL/GenBank/DDBJ databases">
        <title>Genome sequencing of Phreatobacter sp.</title>
        <authorList>
            <person name="Kim S.-J."/>
            <person name="Heo J."/>
            <person name="Kwon S.-W."/>
        </authorList>
    </citation>
    <scope>NUCLEOTIDE SEQUENCE [LARGE SCALE GENOMIC DNA]</scope>
    <source>
        <strain evidence="1 2">S-12</strain>
    </source>
</reference>